<keyword evidence="6" id="KW-0931">ER-Golgi transport</keyword>
<evidence type="ECO:0000313" key="11">
    <source>
        <dbReference type="EMBL" id="KAF2405230.1"/>
    </source>
</evidence>
<evidence type="ECO:0000256" key="2">
    <source>
        <dbReference type="ARBA" id="ARBA00022574"/>
    </source>
</evidence>
<evidence type="ECO:0000256" key="5">
    <source>
        <dbReference type="ARBA" id="ARBA00022824"/>
    </source>
</evidence>
<dbReference type="OrthoDB" id="16538at2759"/>
<keyword evidence="7 10" id="KW-0653">Protein transport</keyword>
<dbReference type="Gene3D" id="2.130.10.10">
    <property type="entry name" value="YVTN repeat-like/Quinoprotein amine dehydrogenase"/>
    <property type="match status" value="1"/>
</dbReference>
<evidence type="ECO:0000256" key="6">
    <source>
        <dbReference type="ARBA" id="ARBA00022892"/>
    </source>
</evidence>
<keyword evidence="1 10" id="KW-0813">Transport</keyword>
<dbReference type="GO" id="GO:0000139">
    <property type="term" value="C:Golgi membrane"/>
    <property type="evidence" value="ECO:0007669"/>
    <property type="project" value="UniProtKB-SubCell"/>
</dbReference>
<protein>
    <recommendedName>
        <fullName evidence="10">Guanine nucleotide-exchange factor SEC12</fullName>
    </recommendedName>
</protein>
<evidence type="ECO:0000256" key="9">
    <source>
        <dbReference type="ARBA" id="ARBA00023136"/>
    </source>
</evidence>
<dbReference type="GO" id="GO:0015031">
    <property type="term" value="P:protein transport"/>
    <property type="evidence" value="ECO:0007669"/>
    <property type="project" value="UniProtKB-KW"/>
</dbReference>
<comment type="similarity">
    <text evidence="10">Belongs to the WD repeat SEC12 family.</text>
</comment>
<evidence type="ECO:0000256" key="10">
    <source>
        <dbReference type="RuleBase" id="RU369019"/>
    </source>
</evidence>
<gene>
    <name evidence="11" type="ORF">EJ06DRAFT_552650</name>
</gene>
<keyword evidence="9" id="KW-0472">Membrane</keyword>
<evidence type="ECO:0000256" key="3">
    <source>
        <dbReference type="ARBA" id="ARBA00022692"/>
    </source>
</evidence>
<dbReference type="GO" id="GO:0005085">
    <property type="term" value="F:guanyl-nucleotide exchange factor activity"/>
    <property type="evidence" value="ECO:0007669"/>
    <property type="project" value="InterPro"/>
</dbReference>
<dbReference type="InterPro" id="IPR045260">
    <property type="entry name" value="Sec12-like"/>
</dbReference>
<dbReference type="GO" id="GO:0003400">
    <property type="term" value="P:regulation of COPII vesicle coating"/>
    <property type="evidence" value="ECO:0007669"/>
    <property type="project" value="UniProtKB-UniRule"/>
</dbReference>
<keyword evidence="2 10" id="KW-0853">WD repeat</keyword>
<dbReference type="GO" id="GO:0005789">
    <property type="term" value="C:endoplasmic reticulum membrane"/>
    <property type="evidence" value="ECO:0007669"/>
    <property type="project" value="UniProtKB-SubCell"/>
</dbReference>
<keyword evidence="8" id="KW-1133">Transmembrane helix</keyword>
<keyword evidence="12" id="KW-1185">Reference proteome</keyword>
<proteinExistence type="inferred from homology"/>
<evidence type="ECO:0000256" key="1">
    <source>
        <dbReference type="ARBA" id="ARBA00022448"/>
    </source>
</evidence>
<dbReference type="Proteomes" id="UP000799640">
    <property type="component" value="Unassembled WGS sequence"/>
</dbReference>
<dbReference type="GO" id="GO:0006888">
    <property type="term" value="P:endoplasmic reticulum to Golgi vesicle-mediated transport"/>
    <property type="evidence" value="ECO:0007669"/>
    <property type="project" value="UniProtKB-UniRule"/>
</dbReference>
<organism evidence="11 12">
    <name type="scientific">Trichodelitschia bisporula</name>
    <dbReference type="NCBI Taxonomy" id="703511"/>
    <lineage>
        <taxon>Eukaryota</taxon>
        <taxon>Fungi</taxon>
        <taxon>Dikarya</taxon>
        <taxon>Ascomycota</taxon>
        <taxon>Pezizomycotina</taxon>
        <taxon>Dothideomycetes</taxon>
        <taxon>Dothideomycetes incertae sedis</taxon>
        <taxon>Phaeotrichales</taxon>
        <taxon>Phaeotrichaceae</taxon>
        <taxon>Trichodelitschia</taxon>
    </lineage>
</organism>
<evidence type="ECO:0000256" key="7">
    <source>
        <dbReference type="ARBA" id="ARBA00022927"/>
    </source>
</evidence>
<evidence type="ECO:0000256" key="8">
    <source>
        <dbReference type="ARBA" id="ARBA00022989"/>
    </source>
</evidence>
<dbReference type="InterPro" id="IPR015943">
    <property type="entry name" value="WD40/YVTN_repeat-like_dom_sf"/>
</dbReference>
<name>A0A6G1IAC1_9PEZI</name>
<evidence type="ECO:0000313" key="12">
    <source>
        <dbReference type="Proteomes" id="UP000799640"/>
    </source>
</evidence>
<reference evidence="11" key="1">
    <citation type="journal article" date="2020" name="Stud. Mycol.">
        <title>101 Dothideomycetes genomes: a test case for predicting lifestyles and emergence of pathogens.</title>
        <authorList>
            <person name="Haridas S."/>
            <person name="Albert R."/>
            <person name="Binder M."/>
            <person name="Bloem J."/>
            <person name="Labutti K."/>
            <person name="Salamov A."/>
            <person name="Andreopoulos B."/>
            <person name="Baker S."/>
            <person name="Barry K."/>
            <person name="Bills G."/>
            <person name="Bluhm B."/>
            <person name="Cannon C."/>
            <person name="Castanera R."/>
            <person name="Culley D."/>
            <person name="Daum C."/>
            <person name="Ezra D."/>
            <person name="Gonzalez J."/>
            <person name="Henrissat B."/>
            <person name="Kuo A."/>
            <person name="Liang C."/>
            <person name="Lipzen A."/>
            <person name="Lutzoni F."/>
            <person name="Magnuson J."/>
            <person name="Mondo S."/>
            <person name="Nolan M."/>
            <person name="Ohm R."/>
            <person name="Pangilinan J."/>
            <person name="Park H.-J."/>
            <person name="Ramirez L."/>
            <person name="Alfaro M."/>
            <person name="Sun H."/>
            <person name="Tritt A."/>
            <person name="Yoshinaga Y."/>
            <person name="Zwiers L.-H."/>
            <person name="Turgeon B."/>
            <person name="Goodwin S."/>
            <person name="Spatafora J."/>
            <person name="Crous P."/>
            <person name="Grigoriev I."/>
        </authorList>
    </citation>
    <scope>NUCLEOTIDE SEQUENCE</scope>
    <source>
        <strain evidence="11">CBS 262.69</strain>
    </source>
</reference>
<dbReference type="PANTHER" id="PTHR23284:SF0">
    <property type="entry name" value="PROLACTIN REGULATORY ELEMENT-BINDING PROTEIN"/>
    <property type="match status" value="1"/>
</dbReference>
<dbReference type="AlphaFoldDB" id="A0A6G1IAC1"/>
<dbReference type="PANTHER" id="PTHR23284">
    <property type="entry name" value="PROLACTIN REGULATORY ELEMENT BINDING PROTEIN"/>
    <property type="match status" value="1"/>
</dbReference>
<accession>A0A6G1IAC1</accession>
<dbReference type="EMBL" id="ML996687">
    <property type="protein sequence ID" value="KAF2405230.1"/>
    <property type="molecule type" value="Genomic_DNA"/>
</dbReference>
<keyword evidence="4 10" id="KW-0677">Repeat</keyword>
<sequence>MAPRVSFSHFKLDYPPWALDFDPCNRGYLLVGGGGGEGQKEVPNRLTLLDISSPSLIEKVAELDVVDDSPASLGVLATKDGLFAFAGINSRKADREQGNNEHLRSFKVDYVRHAANGTEKPSSPGKIEPLSRIRLFSPSYSQSIGDAFQRLLRLSPSQLREMPNKRVGAIANSLAKESEIVVFDATAATPDSKDVIHRIFPLRNAEANDLDIIEPSPQDFRIAFCTPHEVYLSSISYDFTSRKPKAPIGEPVCLHSLSHPDASEKRVRSKYRCLRFLSSTHLLLLVNHGGQSELQVLRIYQEGGPGDVVTCVSLPKRLGAAVSLDVCPLDADPITGARQMVIAVAAQAQDVFVYTLDYDGNTKSAKFNLYTEISGAHPAPMKKVVLSPFYFPPHTKGQRYLRLASISLSNTLILDTLPLRLLDPGKKGSRYVLSKSSRASSLIRTGASLFVAAFALLVSLLLLQSYLAATSPSGAQSYLPSSWQDALASYRHRVNEVVSPLAGGARKASVDAVHPSNWPTPRQPVKRLRELLRHAAQRGEGHEAPIEAKEVIVIGAGQGADTLSTEMHADDAETLRKKGAKPWEELSDDQRTKWKAKLSRAGAWAVEEGETVLKGVFFSEVAGAVGRAVLG</sequence>
<keyword evidence="5 10" id="KW-0256">Endoplasmic reticulum</keyword>
<comment type="function">
    <text evidence="10">Guanine nucleotide-exchange factor (GEF) required for the formation or budding of transport vesicles from the ER.</text>
</comment>
<evidence type="ECO:0000256" key="4">
    <source>
        <dbReference type="ARBA" id="ARBA00022737"/>
    </source>
</evidence>
<keyword evidence="3" id="KW-0812">Transmembrane</keyword>
<comment type="subcellular location">
    <subcellularLocation>
        <location evidence="10">Endoplasmic reticulum membrane</location>
        <topology evidence="10">Single-pass type II membrane protein</topology>
    </subcellularLocation>
    <subcellularLocation>
        <location evidence="10">Golgi apparatus membrane</location>
        <topology evidence="10">Single-pass type II membrane protein</topology>
    </subcellularLocation>
</comment>